<dbReference type="RefSeq" id="WP_190057941.1">
    <property type="nucleotide sequence ID" value="NZ_BMWH01000010.1"/>
</dbReference>
<dbReference type="InterPro" id="IPR038287">
    <property type="entry name" value="Cse2_sf"/>
</dbReference>
<feature type="region of interest" description="Disordered" evidence="1">
    <location>
        <begin position="157"/>
        <end position="179"/>
    </location>
</feature>
<dbReference type="Gene3D" id="1.10.520.40">
    <property type="entry name" value="CRISPR-associated protein Cse2"/>
    <property type="match status" value="1"/>
</dbReference>
<dbReference type="AlphaFoldDB" id="A0A918RAP2"/>
<feature type="region of interest" description="Disordered" evidence="1">
    <location>
        <begin position="251"/>
        <end position="280"/>
    </location>
</feature>
<proteinExistence type="predicted"/>
<evidence type="ECO:0000313" key="3">
    <source>
        <dbReference type="Proteomes" id="UP000623010"/>
    </source>
</evidence>
<organism evidence="2 3">
    <name type="scientific">Streptomyces echinoruber</name>
    <dbReference type="NCBI Taxonomy" id="68898"/>
    <lineage>
        <taxon>Bacteria</taxon>
        <taxon>Bacillati</taxon>
        <taxon>Actinomycetota</taxon>
        <taxon>Actinomycetes</taxon>
        <taxon>Kitasatosporales</taxon>
        <taxon>Streptomycetaceae</taxon>
        <taxon>Streptomyces</taxon>
    </lineage>
</organism>
<dbReference type="Pfam" id="PF09485">
    <property type="entry name" value="CRISPR_Cse2"/>
    <property type="match status" value="1"/>
</dbReference>
<feature type="compositionally biased region" description="Low complexity" evidence="1">
    <location>
        <begin position="1"/>
        <end position="15"/>
    </location>
</feature>
<evidence type="ECO:0000313" key="2">
    <source>
        <dbReference type="EMBL" id="GGZ89864.1"/>
    </source>
</evidence>
<evidence type="ECO:0000256" key="1">
    <source>
        <dbReference type="SAM" id="MobiDB-lite"/>
    </source>
</evidence>
<feature type="compositionally biased region" description="Basic and acidic residues" evidence="1">
    <location>
        <begin position="85"/>
        <end position="96"/>
    </location>
</feature>
<dbReference type="CDD" id="cd09731">
    <property type="entry name" value="Cse2_I-E"/>
    <property type="match status" value="1"/>
</dbReference>
<dbReference type="EMBL" id="BMWH01000010">
    <property type="protein sequence ID" value="GGZ89864.1"/>
    <property type="molecule type" value="Genomic_DNA"/>
</dbReference>
<gene>
    <name evidence="2" type="ORF">GCM10010389_30280</name>
</gene>
<reference evidence="2" key="2">
    <citation type="submission" date="2020-09" db="EMBL/GenBank/DDBJ databases">
        <authorList>
            <person name="Sun Q."/>
            <person name="Ohkuma M."/>
        </authorList>
    </citation>
    <scope>NUCLEOTIDE SEQUENCE</scope>
    <source>
        <strain evidence="2">JCM 5016</strain>
    </source>
</reference>
<feature type="region of interest" description="Disordered" evidence="1">
    <location>
        <begin position="1"/>
        <end position="29"/>
    </location>
</feature>
<keyword evidence="3" id="KW-1185">Reference proteome</keyword>
<evidence type="ECO:0008006" key="4">
    <source>
        <dbReference type="Google" id="ProtNLM"/>
    </source>
</evidence>
<feature type="region of interest" description="Disordered" evidence="1">
    <location>
        <begin position="85"/>
        <end position="115"/>
    </location>
</feature>
<reference evidence="2" key="1">
    <citation type="journal article" date="2014" name="Int. J. Syst. Evol. Microbiol.">
        <title>Complete genome sequence of Corynebacterium casei LMG S-19264T (=DSM 44701T), isolated from a smear-ripened cheese.</title>
        <authorList>
            <consortium name="US DOE Joint Genome Institute (JGI-PGF)"/>
            <person name="Walter F."/>
            <person name="Albersmeier A."/>
            <person name="Kalinowski J."/>
            <person name="Ruckert C."/>
        </authorList>
    </citation>
    <scope>NUCLEOTIDE SEQUENCE</scope>
    <source>
        <strain evidence="2">JCM 5016</strain>
    </source>
</reference>
<sequence length="280" mass="31746">MTTTTPHTEPAPATPKQDSDDTRRLSVPRSVALSTVSRLQSGYRRDDAAAVAAVARLRREAGRDLYTSPSSWGLEYLEELARLREQRRQEDHDGSDPSRYLSHKIKHQQEQREEREERAVHLAVTLWALHQQSIRDHPMHVPDWSLGRAVRRLADGKTGVQDEPARPPANSQAADRGVDANSPIRTRFVRIGTSVDFDMLSRRLREMVLLLRNARIPLDYGLLAEQLYHWQDETSQGGVRRSWGRDFHRLYQTSPANDEEETASASTARTPDAALDDAGE</sequence>
<dbReference type="InterPro" id="IPR013382">
    <property type="entry name" value="CRISPR-assoc_prot_Cse2"/>
</dbReference>
<accession>A0A918RAP2</accession>
<name>A0A918RAP2_9ACTN</name>
<comment type="caution">
    <text evidence="2">The sequence shown here is derived from an EMBL/GenBank/DDBJ whole genome shotgun (WGS) entry which is preliminary data.</text>
</comment>
<protein>
    <recommendedName>
        <fullName evidence="4">Type I-E CRISPR-associated protein Cse2/CasB</fullName>
    </recommendedName>
</protein>
<dbReference type="Proteomes" id="UP000623010">
    <property type="component" value="Unassembled WGS sequence"/>
</dbReference>
<dbReference type="NCBIfam" id="TIGR02548">
    <property type="entry name" value="casB_cse2"/>
    <property type="match status" value="1"/>
</dbReference>